<evidence type="ECO:0000313" key="3">
    <source>
        <dbReference type="Proteomes" id="UP001190700"/>
    </source>
</evidence>
<gene>
    <name evidence="2" type="ORF">CYMTET_11826</name>
</gene>
<feature type="region of interest" description="Disordered" evidence="1">
    <location>
        <begin position="124"/>
        <end position="143"/>
    </location>
</feature>
<accession>A0AAE0GLX3</accession>
<organism evidence="2 3">
    <name type="scientific">Cymbomonas tetramitiformis</name>
    <dbReference type="NCBI Taxonomy" id="36881"/>
    <lineage>
        <taxon>Eukaryota</taxon>
        <taxon>Viridiplantae</taxon>
        <taxon>Chlorophyta</taxon>
        <taxon>Pyramimonadophyceae</taxon>
        <taxon>Pyramimonadales</taxon>
        <taxon>Pyramimonadaceae</taxon>
        <taxon>Cymbomonas</taxon>
    </lineage>
</organism>
<comment type="caution">
    <text evidence="2">The sequence shown here is derived from an EMBL/GenBank/DDBJ whole genome shotgun (WGS) entry which is preliminary data.</text>
</comment>
<name>A0AAE0GLX3_9CHLO</name>
<proteinExistence type="predicted"/>
<dbReference type="AlphaFoldDB" id="A0AAE0GLX3"/>
<sequence>MENSTPPMTGIYDATTLNRERSTSRRSLFIKHPSTLTNDAPLPQIIEFVNILANDLNNAILQLAQTDANLENVMKVAESLATRIVSIEGNYISKHAFDETLQEVWDALVAISVRATCEDAAARAESAAARTTPPVRSSRHGIL</sequence>
<dbReference type="Proteomes" id="UP001190700">
    <property type="component" value="Unassembled WGS sequence"/>
</dbReference>
<keyword evidence="3" id="KW-1185">Reference proteome</keyword>
<dbReference type="EMBL" id="LGRX02004440">
    <property type="protein sequence ID" value="KAK3280328.1"/>
    <property type="molecule type" value="Genomic_DNA"/>
</dbReference>
<evidence type="ECO:0000313" key="2">
    <source>
        <dbReference type="EMBL" id="KAK3280328.1"/>
    </source>
</evidence>
<reference evidence="2 3" key="1">
    <citation type="journal article" date="2015" name="Genome Biol. Evol.">
        <title>Comparative Genomics of a Bacterivorous Green Alga Reveals Evolutionary Causalities and Consequences of Phago-Mixotrophic Mode of Nutrition.</title>
        <authorList>
            <person name="Burns J.A."/>
            <person name="Paasch A."/>
            <person name="Narechania A."/>
            <person name="Kim E."/>
        </authorList>
    </citation>
    <scope>NUCLEOTIDE SEQUENCE [LARGE SCALE GENOMIC DNA]</scope>
    <source>
        <strain evidence="2 3">PLY_AMNH</strain>
    </source>
</reference>
<evidence type="ECO:0000256" key="1">
    <source>
        <dbReference type="SAM" id="MobiDB-lite"/>
    </source>
</evidence>
<protein>
    <submittedName>
        <fullName evidence="2">Uncharacterized protein</fullName>
    </submittedName>
</protein>